<feature type="domain" description="Calponin-homology (CH)" evidence="2">
    <location>
        <begin position="128"/>
        <end position="235"/>
    </location>
</feature>
<gene>
    <name evidence="3" type="ORF">K457DRAFT_237754</name>
</gene>
<evidence type="ECO:0000259" key="2">
    <source>
        <dbReference type="PROSITE" id="PS50021"/>
    </source>
</evidence>
<feature type="compositionally biased region" description="Low complexity" evidence="1">
    <location>
        <begin position="18"/>
        <end position="35"/>
    </location>
</feature>
<dbReference type="AlphaFoldDB" id="A0A197JDL1"/>
<evidence type="ECO:0000313" key="4">
    <source>
        <dbReference type="Proteomes" id="UP000078512"/>
    </source>
</evidence>
<dbReference type="STRING" id="1314771.A0A197JDL1"/>
<protein>
    <recommendedName>
        <fullName evidence="2">Calponin-homology (CH) domain-containing protein</fullName>
    </recommendedName>
</protein>
<dbReference type="Proteomes" id="UP000078512">
    <property type="component" value="Unassembled WGS sequence"/>
</dbReference>
<dbReference type="Pfam" id="PF00307">
    <property type="entry name" value="CH"/>
    <property type="match status" value="1"/>
</dbReference>
<dbReference type="SUPFAM" id="SSF47576">
    <property type="entry name" value="Calponin-homology domain, CH-domain"/>
    <property type="match status" value="1"/>
</dbReference>
<feature type="region of interest" description="Disordered" evidence="1">
    <location>
        <begin position="54"/>
        <end position="74"/>
    </location>
</feature>
<organism evidence="3 4">
    <name type="scientific">Linnemannia elongata AG-77</name>
    <dbReference type="NCBI Taxonomy" id="1314771"/>
    <lineage>
        <taxon>Eukaryota</taxon>
        <taxon>Fungi</taxon>
        <taxon>Fungi incertae sedis</taxon>
        <taxon>Mucoromycota</taxon>
        <taxon>Mortierellomycotina</taxon>
        <taxon>Mortierellomycetes</taxon>
        <taxon>Mortierellales</taxon>
        <taxon>Mortierellaceae</taxon>
        <taxon>Linnemannia</taxon>
    </lineage>
</organism>
<sequence>MSWLLKSKRLQSAGHGANTNGSNNSSTNTNNGNNTGSNISSIYSLGSSNLSNSSLNNSTTTGLGQQQYGGNGSNINLSTSSLSLPFSQSNLNTSSSTINLLHTSTTNNHLDAGEDMVRSYAAASSQLETQKTAFMRWVNVQLSANNPSYVPMTSIERDLRDGKRLIALLEAVSQEPLKPERGNMRIHQMANVSKALAFLEKRTDEGLGTVGNEDIVDGNVKLTLGLVWIIIYRFQIQQMANTVAELYPFLATGDDLDTEEAPAGFAINWRTIPM</sequence>
<reference evidence="3 4" key="1">
    <citation type="submission" date="2016-05" db="EMBL/GenBank/DDBJ databases">
        <title>Genome sequencing reveals origins of a unique bacterial endosymbiosis in the earliest lineages of terrestrial Fungi.</title>
        <authorList>
            <consortium name="DOE Joint Genome Institute"/>
            <person name="Uehling J."/>
            <person name="Gryganskyi A."/>
            <person name="Hameed K."/>
            <person name="Tschaplinski T."/>
            <person name="Misztal P."/>
            <person name="Wu S."/>
            <person name="Desiro A."/>
            <person name="Vande Pol N."/>
            <person name="Du Z.-Y."/>
            <person name="Zienkiewicz A."/>
            <person name="Zienkiewicz K."/>
            <person name="Morin E."/>
            <person name="Tisserant E."/>
            <person name="Splivallo R."/>
            <person name="Hainaut M."/>
            <person name="Henrissat B."/>
            <person name="Ohm R."/>
            <person name="Kuo A."/>
            <person name="Yan J."/>
            <person name="Lipzen A."/>
            <person name="Nolan M."/>
            <person name="Labutti K."/>
            <person name="Barry K."/>
            <person name="Goldstein A."/>
            <person name="Labbe J."/>
            <person name="Schadt C."/>
            <person name="Tuskan G."/>
            <person name="Grigoriev I."/>
            <person name="Martin F."/>
            <person name="Vilgalys R."/>
            <person name="Bonito G."/>
        </authorList>
    </citation>
    <scope>NUCLEOTIDE SEQUENCE [LARGE SCALE GENOMIC DNA]</scope>
    <source>
        <strain evidence="3 4">AG-77</strain>
    </source>
</reference>
<feature type="compositionally biased region" description="Low complexity" evidence="1">
    <location>
        <begin position="54"/>
        <end position="66"/>
    </location>
</feature>
<dbReference type="SMART" id="SM00033">
    <property type="entry name" value="CH"/>
    <property type="match status" value="1"/>
</dbReference>
<dbReference type="PROSITE" id="PS50021">
    <property type="entry name" value="CH"/>
    <property type="match status" value="1"/>
</dbReference>
<dbReference type="InterPro" id="IPR036872">
    <property type="entry name" value="CH_dom_sf"/>
</dbReference>
<evidence type="ECO:0000256" key="1">
    <source>
        <dbReference type="SAM" id="MobiDB-lite"/>
    </source>
</evidence>
<accession>A0A197JDL1</accession>
<keyword evidence="4" id="KW-1185">Reference proteome</keyword>
<evidence type="ECO:0000313" key="3">
    <source>
        <dbReference type="EMBL" id="OAQ23222.1"/>
    </source>
</evidence>
<dbReference type="Gene3D" id="1.10.418.10">
    <property type="entry name" value="Calponin-like domain"/>
    <property type="match status" value="1"/>
</dbReference>
<dbReference type="OrthoDB" id="10017054at2759"/>
<dbReference type="EMBL" id="KV442125">
    <property type="protein sequence ID" value="OAQ23222.1"/>
    <property type="molecule type" value="Genomic_DNA"/>
</dbReference>
<dbReference type="InterPro" id="IPR001715">
    <property type="entry name" value="CH_dom"/>
</dbReference>
<name>A0A197JDL1_9FUNG</name>
<proteinExistence type="predicted"/>
<feature type="region of interest" description="Disordered" evidence="1">
    <location>
        <begin position="10"/>
        <end position="35"/>
    </location>
</feature>
<dbReference type="PANTHER" id="PTHR11915">
    <property type="entry name" value="SPECTRIN/FILAMIN RELATED CYTOSKELETAL PROTEIN"/>
    <property type="match status" value="1"/>
</dbReference>